<evidence type="ECO:0000259" key="1">
    <source>
        <dbReference type="SMART" id="SM00507"/>
    </source>
</evidence>
<dbReference type="GO" id="GO:0004519">
    <property type="term" value="F:endonuclease activity"/>
    <property type="evidence" value="ECO:0007669"/>
    <property type="project" value="InterPro"/>
</dbReference>
<dbReference type="InterPro" id="IPR003615">
    <property type="entry name" value="HNH_nuc"/>
</dbReference>
<name>A0A1H7SHN1_9BURK</name>
<dbReference type="Pfam" id="PF01844">
    <property type="entry name" value="HNH"/>
    <property type="match status" value="1"/>
</dbReference>
<organism evidence="2 3">
    <name type="scientific">Paraburkholderia caballeronis</name>
    <dbReference type="NCBI Taxonomy" id="416943"/>
    <lineage>
        <taxon>Bacteria</taxon>
        <taxon>Pseudomonadati</taxon>
        <taxon>Pseudomonadota</taxon>
        <taxon>Betaproteobacteria</taxon>
        <taxon>Burkholderiales</taxon>
        <taxon>Burkholderiaceae</taxon>
        <taxon>Paraburkholderia</taxon>
    </lineage>
</organism>
<dbReference type="Proteomes" id="UP000199120">
    <property type="component" value="Unassembled WGS sequence"/>
</dbReference>
<dbReference type="Gene3D" id="1.10.30.50">
    <property type="match status" value="1"/>
</dbReference>
<dbReference type="GO" id="GO:0003676">
    <property type="term" value="F:nucleic acid binding"/>
    <property type="evidence" value="ECO:0007669"/>
    <property type="project" value="InterPro"/>
</dbReference>
<dbReference type="RefSeq" id="WP_244283731.1">
    <property type="nucleotide sequence ID" value="NZ_FNSR01000001.1"/>
</dbReference>
<sequence>MKKSLMANEPTHTTVRAVIISARCGRTFEQNALRSFAHVLVTVLNLSLLCRRRQRAPPLDSCIAMHNASLSFENQDMPRYLVPSSAFQLALELARAVVAGGLQLPQAERALRDSYPEMSPRAAKGYIGSYVAMRRGANCFATTIAANAWKLYLEDIAQDGAGPLSVALDTFLSHIVYIQSKAKGPEAPLHQVHDEFVGVLKGMAVHETVVENLDAAVQKSLKSSTDERRERLASANRQPGQVVVLTRAFRRNPDVIAEVLLRADGTCEGCGQSAPFQRSDGSPYLEVHHRRRLADGGEDSVENAMALCPNCHRERHFGINHANG</sequence>
<accession>A0A1H7SHN1</accession>
<dbReference type="SMART" id="SM00507">
    <property type="entry name" value="HNHc"/>
    <property type="match status" value="1"/>
</dbReference>
<evidence type="ECO:0000313" key="2">
    <source>
        <dbReference type="EMBL" id="SEL71995.1"/>
    </source>
</evidence>
<evidence type="ECO:0000313" key="3">
    <source>
        <dbReference type="Proteomes" id="UP000199120"/>
    </source>
</evidence>
<feature type="domain" description="HNH nuclease" evidence="1">
    <location>
        <begin position="255"/>
        <end position="313"/>
    </location>
</feature>
<dbReference type="EMBL" id="FOAJ01000012">
    <property type="protein sequence ID" value="SEL71995.1"/>
    <property type="molecule type" value="Genomic_DNA"/>
</dbReference>
<gene>
    <name evidence="2" type="ORF">SAMN05192542_11237</name>
</gene>
<dbReference type="AlphaFoldDB" id="A0A1H7SHN1"/>
<proteinExistence type="predicted"/>
<dbReference type="GO" id="GO:0008270">
    <property type="term" value="F:zinc ion binding"/>
    <property type="evidence" value="ECO:0007669"/>
    <property type="project" value="InterPro"/>
</dbReference>
<reference evidence="3" key="1">
    <citation type="submission" date="2016-10" db="EMBL/GenBank/DDBJ databases">
        <authorList>
            <person name="Varghese N."/>
            <person name="Submissions S."/>
        </authorList>
    </citation>
    <scope>NUCLEOTIDE SEQUENCE [LARGE SCALE GENOMIC DNA]</scope>
    <source>
        <strain evidence="3">LMG 26416</strain>
    </source>
</reference>
<dbReference type="InterPro" id="IPR002711">
    <property type="entry name" value="HNH"/>
</dbReference>
<protein>
    <submittedName>
        <fullName evidence="2">5-methylcytosine-specific restriction enzyme A</fullName>
    </submittedName>
</protein>
<dbReference type="STRING" id="416943.SAMN05445871_0431"/>
<dbReference type="CDD" id="cd00085">
    <property type="entry name" value="HNHc"/>
    <property type="match status" value="1"/>
</dbReference>
<keyword evidence="3" id="KW-1185">Reference proteome</keyword>